<protein>
    <submittedName>
        <fullName evidence="1">Uncharacterized protein</fullName>
    </submittedName>
</protein>
<reference evidence="1 2" key="1">
    <citation type="submission" date="2019-03" db="EMBL/GenBank/DDBJ databases">
        <title>First draft genome of Liparis tanakae, snailfish: a comprehensive survey of snailfish specific genes.</title>
        <authorList>
            <person name="Kim W."/>
            <person name="Song I."/>
            <person name="Jeong J.-H."/>
            <person name="Kim D."/>
            <person name="Kim S."/>
            <person name="Ryu S."/>
            <person name="Song J.Y."/>
            <person name="Lee S.K."/>
        </authorList>
    </citation>
    <scope>NUCLEOTIDE SEQUENCE [LARGE SCALE GENOMIC DNA]</scope>
    <source>
        <tissue evidence="1">Muscle</tissue>
    </source>
</reference>
<evidence type="ECO:0000313" key="2">
    <source>
        <dbReference type="Proteomes" id="UP000314294"/>
    </source>
</evidence>
<dbReference type="EMBL" id="SRLO01000011">
    <property type="protein sequence ID" value="TNN87227.1"/>
    <property type="molecule type" value="Genomic_DNA"/>
</dbReference>
<dbReference type="Proteomes" id="UP000314294">
    <property type="component" value="Unassembled WGS sequence"/>
</dbReference>
<sequence>MTSEKILGSSVLLELSCSWSTSLSGSSTMRWLRCGLASLEHRGDRTGDMLWRLLEAGKEVLKTPARDGEEGLFVTSVWGPRLSKPLLAAAIPWMEHGMPCPVGACMVDKLHSPFHILHFGHHPDPFISLVDFTIHLLSGHGCRSSIQNGPAQGIGPLHRANVVPVFSPGQTLHQAAERRLVTQLAVILGEVVVEVDVGVKRPVVLHEVPTLTSDLEGFLHGQDGITGCTDDILTAVMLLASQLLHLSALGRSPLVLWRHRKAAAAEDPTSAVNFRTLHPAELCNGLLRCLLGDEEFVRGAGRLASLFGHGEILLSPVMIPLSVSSPLISMFPVNPELAMWREGDEPPTSYL</sequence>
<name>A0A4Z2JB45_9TELE</name>
<gene>
    <name evidence="1" type="ORF">EYF80_002429</name>
</gene>
<organism evidence="1 2">
    <name type="scientific">Liparis tanakae</name>
    <name type="common">Tanaka's snailfish</name>
    <dbReference type="NCBI Taxonomy" id="230148"/>
    <lineage>
        <taxon>Eukaryota</taxon>
        <taxon>Metazoa</taxon>
        <taxon>Chordata</taxon>
        <taxon>Craniata</taxon>
        <taxon>Vertebrata</taxon>
        <taxon>Euteleostomi</taxon>
        <taxon>Actinopterygii</taxon>
        <taxon>Neopterygii</taxon>
        <taxon>Teleostei</taxon>
        <taxon>Neoteleostei</taxon>
        <taxon>Acanthomorphata</taxon>
        <taxon>Eupercaria</taxon>
        <taxon>Perciformes</taxon>
        <taxon>Cottioidei</taxon>
        <taxon>Cottales</taxon>
        <taxon>Liparidae</taxon>
        <taxon>Liparis</taxon>
    </lineage>
</organism>
<keyword evidence="2" id="KW-1185">Reference proteome</keyword>
<proteinExistence type="predicted"/>
<comment type="caution">
    <text evidence="1">The sequence shown here is derived from an EMBL/GenBank/DDBJ whole genome shotgun (WGS) entry which is preliminary data.</text>
</comment>
<dbReference type="AlphaFoldDB" id="A0A4Z2JB45"/>
<accession>A0A4Z2JB45</accession>
<evidence type="ECO:0000313" key="1">
    <source>
        <dbReference type="EMBL" id="TNN87227.1"/>
    </source>
</evidence>